<keyword evidence="1" id="KW-0472">Membrane</keyword>
<evidence type="ECO:0000256" key="1">
    <source>
        <dbReference type="SAM" id="Phobius"/>
    </source>
</evidence>
<keyword evidence="3" id="KW-1185">Reference proteome</keyword>
<comment type="caution">
    <text evidence="2">The sequence shown here is derived from an EMBL/GenBank/DDBJ whole genome shotgun (WGS) entry which is preliminary data.</text>
</comment>
<protein>
    <submittedName>
        <fullName evidence="2">Uncharacterized protein</fullName>
    </submittedName>
</protein>
<organism evidence="2 3">
    <name type="scientific">Nepenthes gracilis</name>
    <name type="common">Slender pitcher plant</name>
    <dbReference type="NCBI Taxonomy" id="150966"/>
    <lineage>
        <taxon>Eukaryota</taxon>
        <taxon>Viridiplantae</taxon>
        <taxon>Streptophyta</taxon>
        <taxon>Embryophyta</taxon>
        <taxon>Tracheophyta</taxon>
        <taxon>Spermatophyta</taxon>
        <taxon>Magnoliopsida</taxon>
        <taxon>eudicotyledons</taxon>
        <taxon>Gunneridae</taxon>
        <taxon>Pentapetalae</taxon>
        <taxon>Caryophyllales</taxon>
        <taxon>Nepenthaceae</taxon>
        <taxon>Nepenthes</taxon>
    </lineage>
</organism>
<name>A0AAD3S096_NEPGR</name>
<evidence type="ECO:0000313" key="2">
    <source>
        <dbReference type="EMBL" id="GMH02004.1"/>
    </source>
</evidence>
<keyword evidence="1" id="KW-0812">Transmembrane</keyword>
<feature type="transmembrane region" description="Helical" evidence="1">
    <location>
        <begin position="12"/>
        <end position="45"/>
    </location>
</feature>
<keyword evidence="1" id="KW-1133">Transmembrane helix</keyword>
<proteinExistence type="predicted"/>
<dbReference type="EMBL" id="BSYO01000003">
    <property type="protein sequence ID" value="GMH02004.1"/>
    <property type="molecule type" value="Genomic_DNA"/>
</dbReference>
<sequence>MMLLKFNALWYWRIAVGICWLCTLLECCCWGCMKVGCTILMMLLPMLVTVPRRLDDGWLPCPISLLLSMLSVLRFIAGGLRPESDSSLWEPMMQWIGTMNYLQSLSAAGWIG</sequence>
<accession>A0AAD3S096</accession>
<evidence type="ECO:0000313" key="3">
    <source>
        <dbReference type="Proteomes" id="UP001279734"/>
    </source>
</evidence>
<dbReference type="AlphaFoldDB" id="A0AAD3S096"/>
<reference evidence="2" key="1">
    <citation type="submission" date="2023-05" db="EMBL/GenBank/DDBJ databases">
        <title>Nepenthes gracilis genome sequencing.</title>
        <authorList>
            <person name="Fukushima K."/>
        </authorList>
    </citation>
    <scope>NUCLEOTIDE SEQUENCE</scope>
    <source>
        <strain evidence="2">SING2019-196</strain>
    </source>
</reference>
<dbReference type="Proteomes" id="UP001279734">
    <property type="component" value="Unassembled WGS sequence"/>
</dbReference>
<gene>
    <name evidence="2" type="ORF">Nepgr_003843</name>
</gene>